<comment type="caution">
    <text evidence="3">The sequence shown here is derived from an EMBL/GenBank/DDBJ whole genome shotgun (WGS) entry which is preliminary data.</text>
</comment>
<sequence length="256" mass="28901">MPPPPVARTVRSLAHRFASHLPIESPDNDTPTRTINLASRITRLIPRLATGVSTVPEGYGHSPSGPEPGVVVGIVLGSIAGFLLLLWLIYTCVNLGNGRRTNIIVETEGSMVSDSVVTRKSRKHRRSHRTHSRSRSVGGRRETIEIREQRVNVPTERIVVEETTRSRGPPPPRMPVPGPPPPRQVPPPMSDSEDDEVVVIEEHTPPRRRESRRQRRRSSERRSSGYRDVDPYRYAGGDEPMRSVSRRRSESRRRYD</sequence>
<feature type="compositionally biased region" description="Basic residues" evidence="1">
    <location>
        <begin position="209"/>
        <end position="219"/>
    </location>
</feature>
<keyword evidence="2" id="KW-1133">Transmembrane helix</keyword>
<dbReference type="EMBL" id="JAPCWZ010000004">
    <property type="protein sequence ID" value="KAK8868085.1"/>
    <property type="molecule type" value="Genomic_DNA"/>
</dbReference>
<proteinExistence type="predicted"/>
<evidence type="ECO:0000256" key="1">
    <source>
        <dbReference type="SAM" id="MobiDB-lite"/>
    </source>
</evidence>
<feature type="compositionally biased region" description="Pro residues" evidence="1">
    <location>
        <begin position="168"/>
        <end position="189"/>
    </location>
</feature>
<feature type="compositionally biased region" description="Basic and acidic residues" evidence="1">
    <location>
        <begin position="220"/>
        <end position="231"/>
    </location>
</feature>
<feature type="compositionally biased region" description="Basic residues" evidence="1">
    <location>
        <begin position="244"/>
        <end position="256"/>
    </location>
</feature>
<gene>
    <name evidence="3" type="ORF">PGQ11_006663</name>
</gene>
<feature type="compositionally biased region" description="Basic residues" evidence="1">
    <location>
        <begin position="119"/>
        <end position="134"/>
    </location>
</feature>
<keyword evidence="4" id="KW-1185">Reference proteome</keyword>
<organism evidence="3 4">
    <name type="scientific">Apiospora arundinis</name>
    <dbReference type="NCBI Taxonomy" id="335852"/>
    <lineage>
        <taxon>Eukaryota</taxon>
        <taxon>Fungi</taxon>
        <taxon>Dikarya</taxon>
        <taxon>Ascomycota</taxon>
        <taxon>Pezizomycotina</taxon>
        <taxon>Sordariomycetes</taxon>
        <taxon>Xylariomycetidae</taxon>
        <taxon>Amphisphaeriales</taxon>
        <taxon>Apiosporaceae</taxon>
        <taxon>Apiospora</taxon>
    </lineage>
</organism>
<evidence type="ECO:0000256" key="2">
    <source>
        <dbReference type="SAM" id="Phobius"/>
    </source>
</evidence>
<evidence type="ECO:0000313" key="4">
    <source>
        <dbReference type="Proteomes" id="UP001390339"/>
    </source>
</evidence>
<feature type="transmembrane region" description="Helical" evidence="2">
    <location>
        <begin position="70"/>
        <end position="90"/>
    </location>
</feature>
<dbReference type="Proteomes" id="UP001390339">
    <property type="component" value="Unassembled WGS sequence"/>
</dbReference>
<keyword evidence="2" id="KW-0472">Membrane</keyword>
<feature type="region of interest" description="Disordered" evidence="1">
    <location>
        <begin position="113"/>
        <end position="256"/>
    </location>
</feature>
<reference evidence="3 4" key="1">
    <citation type="journal article" date="2024" name="IMA Fungus">
        <title>Apiospora arundinis, a panoply of carbohydrate-active enzymes and secondary metabolites.</title>
        <authorList>
            <person name="Sorensen T."/>
            <person name="Petersen C."/>
            <person name="Muurmann A.T."/>
            <person name="Christiansen J.V."/>
            <person name="Brundto M.L."/>
            <person name="Overgaard C.K."/>
            <person name="Boysen A.T."/>
            <person name="Wollenberg R.D."/>
            <person name="Larsen T.O."/>
            <person name="Sorensen J.L."/>
            <person name="Nielsen K.L."/>
            <person name="Sondergaard T.E."/>
        </authorList>
    </citation>
    <scope>NUCLEOTIDE SEQUENCE [LARGE SCALE GENOMIC DNA]</scope>
    <source>
        <strain evidence="3 4">AAU 773</strain>
    </source>
</reference>
<name>A0ABR2ITC3_9PEZI</name>
<feature type="compositionally biased region" description="Basic and acidic residues" evidence="1">
    <location>
        <begin position="139"/>
        <end position="150"/>
    </location>
</feature>
<accession>A0ABR2ITC3</accession>
<keyword evidence="2" id="KW-0812">Transmembrane</keyword>
<protein>
    <submittedName>
        <fullName evidence="3">Uncharacterized protein</fullName>
    </submittedName>
</protein>
<evidence type="ECO:0000313" key="3">
    <source>
        <dbReference type="EMBL" id="KAK8868085.1"/>
    </source>
</evidence>